<keyword evidence="1" id="KW-0812">Transmembrane</keyword>
<proteinExistence type="predicted"/>
<feature type="transmembrane region" description="Helical" evidence="1">
    <location>
        <begin position="12"/>
        <end position="29"/>
    </location>
</feature>
<reference evidence="2" key="2">
    <citation type="journal article" date="2015" name="Data Brief">
        <title>Shoot transcriptome of the giant reed, Arundo donax.</title>
        <authorList>
            <person name="Barrero R.A."/>
            <person name="Guerrero F.D."/>
            <person name="Moolhuijzen P."/>
            <person name="Goolsby J.A."/>
            <person name="Tidwell J."/>
            <person name="Bellgard S.E."/>
            <person name="Bellgard M.I."/>
        </authorList>
    </citation>
    <scope>NUCLEOTIDE SEQUENCE</scope>
    <source>
        <tissue evidence="2">Shoot tissue taken approximately 20 cm above the soil surface</tissue>
    </source>
</reference>
<evidence type="ECO:0000256" key="1">
    <source>
        <dbReference type="SAM" id="Phobius"/>
    </source>
</evidence>
<dbReference type="EMBL" id="GBRH01279174">
    <property type="protein sequence ID" value="JAD18721.1"/>
    <property type="molecule type" value="Transcribed_RNA"/>
</dbReference>
<protein>
    <submittedName>
        <fullName evidence="2">Uncharacterized protein</fullName>
    </submittedName>
</protein>
<accession>A0A0A8XXY2</accession>
<sequence length="54" mass="6333">MDINLSQSTLATEIYFLNYILSGLVHSLLKRYPHQNSKLVKILNMRRSVIYCFS</sequence>
<reference evidence="2" key="1">
    <citation type="submission" date="2014-09" db="EMBL/GenBank/DDBJ databases">
        <authorList>
            <person name="Magalhaes I.L.F."/>
            <person name="Oliveira U."/>
            <person name="Santos F.R."/>
            <person name="Vidigal T.H.D.A."/>
            <person name="Brescovit A.D."/>
            <person name="Santos A.J."/>
        </authorList>
    </citation>
    <scope>NUCLEOTIDE SEQUENCE</scope>
    <source>
        <tissue evidence="2">Shoot tissue taken approximately 20 cm above the soil surface</tissue>
    </source>
</reference>
<organism evidence="2">
    <name type="scientific">Arundo donax</name>
    <name type="common">Giant reed</name>
    <name type="synonym">Donax arundinaceus</name>
    <dbReference type="NCBI Taxonomy" id="35708"/>
    <lineage>
        <taxon>Eukaryota</taxon>
        <taxon>Viridiplantae</taxon>
        <taxon>Streptophyta</taxon>
        <taxon>Embryophyta</taxon>
        <taxon>Tracheophyta</taxon>
        <taxon>Spermatophyta</taxon>
        <taxon>Magnoliopsida</taxon>
        <taxon>Liliopsida</taxon>
        <taxon>Poales</taxon>
        <taxon>Poaceae</taxon>
        <taxon>PACMAD clade</taxon>
        <taxon>Arundinoideae</taxon>
        <taxon>Arundineae</taxon>
        <taxon>Arundo</taxon>
    </lineage>
</organism>
<dbReference type="AlphaFoldDB" id="A0A0A8XXY2"/>
<keyword evidence="1" id="KW-1133">Transmembrane helix</keyword>
<name>A0A0A8XXY2_ARUDO</name>
<evidence type="ECO:0000313" key="2">
    <source>
        <dbReference type="EMBL" id="JAD18721.1"/>
    </source>
</evidence>
<keyword evidence="1" id="KW-0472">Membrane</keyword>